<name>A0A7S7RNF3_9BACT</name>
<sequence>MAPKSNANTKETQIEDWALNHFDNSKEPSFSFDVDSYELQYFLDNTSFEDTNWNHCDFSVSGVKSYDEEYNSYWIGILIVNAEGKDVSDFLELAQIFNI</sequence>
<dbReference type="Proteomes" id="UP000593994">
    <property type="component" value="Chromosome"/>
</dbReference>
<gene>
    <name evidence="1" type="ORF">HUE88_06085</name>
</gene>
<dbReference type="RefSeq" id="WP_194372114.1">
    <property type="nucleotide sequence ID" value="NZ_CP054492.1"/>
</dbReference>
<dbReference type="EMBL" id="CP054492">
    <property type="protein sequence ID" value="QOY53247.1"/>
    <property type="molecule type" value="Genomic_DNA"/>
</dbReference>
<reference evidence="1 2" key="1">
    <citation type="submission" date="2020-05" db="EMBL/GenBank/DDBJ databases">
        <title>Sulfurimonas marisnigri, sp. nov., and Sulfurimonas baltica, sp. nov., manganese oxide reducing chemolithoautotrophs of the class Epsilonproteobacteria isolated from the pelagic redoxclines of the Black and Baltic Seas and emended description of the genus Sulfurimonas.</title>
        <authorList>
            <person name="Henkel J.V."/>
            <person name="Laudan C."/>
            <person name="Werner J."/>
            <person name="Neu T."/>
            <person name="Plewe S."/>
            <person name="Sproer C."/>
            <person name="Bunk B."/>
            <person name="Schulz-Vogt H.N."/>
        </authorList>
    </citation>
    <scope>NUCLEOTIDE SEQUENCE [LARGE SCALE GENOMIC DNA]</scope>
    <source>
        <strain evidence="1 2">GD2</strain>
    </source>
</reference>
<dbReference type="KEGG" id="sbal:HUE88_06085"/>
<keyword evidence="2" id="KW-1185">Reference proteome</keyword>
<evidence type="ECO:0000313" key="2">
    <source>
        <dbReference type="Proteomes" id="UP000593994"/>
    </source>
</evidence>
<accession>A0A7S7RNF3</accession>
<organism evidence="1 2">
    <name type="scientific">Candidatus Sulfurimonas baltica</name>
    <dbReference type="NCBI Taxonomy" id="2740404"/>
    <lineage>
        <taxon>Bacteria</taxon>
        <taxon>Pseudomonadati</taxon>
        <taxon>Campylobacterota</taxon>
        <taxon>Epsilonproteobacteria</taxon>
        <taxon>Campylobacterales</taxon>
        <taxon>Sulfurimonadaceae</taxon>
        <taxon>Sulfurimonas</taxon>
    </lineage>
</organism>
<protein>
    <submittedName>
        <fullName evidence="1">Uncharacterized protein</fullName>
    </submittedName>
</protein>
<evidence type="ECO:0000313" key="1">
    <source>
        <dbReference type="EMBL" id="QOY53247.1"/>
    </source>
</evidence>
<proteinExistence type="predicted"/>
<dbReference type="AlphaFoldDB" id="A0A7S7RNF3"/>